<evidence type="ECO:0000256" key="2">
    <source>
        <dbReference type="ARBA" id="ARBA00023125"/>
    </source>
</evidence>
<dbReference type="InterPro" id="IPR009057">
    <property type="entry name" value="Homeodomain-like_sf"/>
</dbReference>
<proteinExistence type="predicted"/>
<dbReference type="PROSITE" id="PS50977">
    <property type="entry name" value="HTH_TETR_2"/>
    <property type="match status" value="1"/>
</dbReference>
<keyword evidence="7" id="KW-1185">Reference proteome</keyword>
<dbReference type="EMBL" id="JAEUAK010000011">
    <property type="protein sequence ID" value="MBW9055502.1"/>
    <property type="molecule type" value="Genomic_DNA"/>
</dbReference>
<dbReference type="InterPro" id="IPR004111">
    <property type="entry name" value="Repressor_TetR_C"/>
</dbReference>
<evidence type="ECO:0000256" key="4">
    <source>
        <dbReference type="PROSITE-ProRule" id="PRU00335"/>
    </source>
</evidence>
<evidence type="ECO:0000256" key="1">
    <source>
        <dbReference type="ARBA" id="ARBA00023015"/>
    </source>
</evidence>
<comment type="caution">
    <text evidence="6">The sequence shown here is derived from an EMBL/GenBank/DDBJ whole genome shotgun (WGS) entry which is preliminary data.</text>
</comment>
<dbReference type="Gene3D" id="1.10.10.60">
    <property type="entry name" value="Homeodomain-like"/>
    <property type="match status" value="1"/>
</dbReference>
<dbReference type="PANTHER" id="PTHR30055:SF151">
    <property type="entry name" value="TRANSCRIPTIONAL REGULATORY PROTEIN"/>
    <property type="match status" value="1"/>
</dbReference>
<reference evidence="6 7" key="1">
    <citation type="journal article" date="2021" name="MBio">
        <title>Poor Competitiveness of Bradyrhizobium in Pigeon Pea Root Colonization in Indian Soils.</title>
        <authorList>
            <person name="Chalasani D."/>
            <person name="Basu A."/>
            <person name="Pullabhotla S.V.S.R.N."/>
            <person name="Jorrin B."/>
            <person name="Neal A.L."/>
            <person name="Poole P.S."/>
            <person name="Podile A.R."/>
            <person name="Tkacz A."/>
        </authorList>
    </citation>
    <scope>NUCLEOTIDE SEQUENCE [LARGE SCALE GENOMIC DNA]</scope>
    <source>
        <strain evidence="6 7">HU56</strain>
    </source>
</reference>
<protein>
    <submittedName>
        <fullName evidence="6">TetR family transcriptional regulator</fullName>
    </submittedName>
</protein>
<dbReference type="Proteomes" id="UP000717752">
    <property type="component" value="Unassembled WGS sequence"/>
</dbReference>
<accession>A0ABS7H057</accession>
<feature type="DNA-binding region" description="H-T-H motif" evidence="4">
    <location>
        <begin position="35"/>
        <end position="54"/>
    </location>
</feature>
<dbReference type="InterPro" id="IPR050109">
    <property type="entry name" value="HTH-type_TetR-like_transc_reg"/>
</dbReference>
<evidence type="ECO:0000313" key="7">
    <source>
        <dbReference type="Proteomes" id="UP000717752"/>
    </source>
</evidence>
<keyword evidence="3" id="KW-0804">Transcription</keyword>
<sequence length="238" mass="25784">MRKPDGKRRQDSLTRERVVDASIAILDEGGEKGLTFQALAKRLKTGAGAIYWHVENKSDLLVAASDAIVINVIAACSAGGSPADKIRALALDLFDALDDRPWLGSALAQAPGSMPTIRILEHLGREVRAMGVPHEDEWTVVAALLNYVLGVGGQNAAHAEMARMQHLEREAFLGEIALRLSALDPKDFPFVQSIAPKMPDHDDRADFLTGIDLFLDGIARRIAGSPMASDRTTRTEEP</sequence>
<organism evidence="6 7">
    <name type="scientific">Rhizobium mesosinicum</name>
    <dbReference type="NCBI Taxonomy" id="335017"/>
    <lineage>
        <taxon>Bacteria</taxon>
        <taxon>Pseudomonadati</taxon>
        <taxon>Pseudomonadota</taxon>
        <taxon>Alphaproteobacteria</taxon>
        <taxon>Hyphomicrobiales</taxon>
        <taxon>Rhizobiaceae</taxon>
        <taxon>Rhizobium/Agrobacterium group</taxon>
        <taxon>Rhizobium</taxon>
    </lineage>
</organism>
<dbReference type="Gene3D" id="1.10.357.10">
    <property type="entry name" value="Tetracycline Repressor, domain 2"/>
    <property type="match status" value="1"/>
</dbReference>
<dbReference type="SUPFAM" id="SSF46689">
    <property type="entry name" value="Homeodomain-like"/>
    <property type="match status" value="1"/>
</dbReference>
<dbReference type="InterPro" id="IPR036271">
    <property type="entry name" value="Tet_transcr_reg_TetR-rel_C_sf"/>
</dbReference>
<evidence type="ECO:0000259" key="5">
    <source>
        <dbReference type="PROSITE" id="PS50977"/>
    </source>
</evidence>
<gene>
    <name evidence="6" type="ORF">JNB85_24145</name>
</gene>
<keyword evidence="1" id="KW-0805">Transcription regulation</keyword>
<dbReference type="Pfam" id="PF02909">
    <property type="entry name" value="TetR_C_1"/>
    <property type="match status" value="1"/>
</dbReference>
<dbReference type="PANTHER" id="PTHR30055">
    <property type="entry name" value="HTH-TYPE TRANSCRIPTIONAL REGULATOR RUTR"/>
    <property type="match status" value="1"/>
</dbReference>
<evidence type="ECO:0000313" key="6">
    <source>
        <dbReference type="EMBL" id="MBW9055502.1"/>
    </source>
</evidence>
<evidence type="ECO:0000256" key="3">
    <source>
        <dbReference type="ARBA" id="ARBA00023163"/>
    </source>
</evidence>
<dbReference type="SUPFAM" id="SSF48498">
    <property type="entry name" value="Tetracyclin repressor-like, C-terminal domain"/>
    <property type="match status" value="1"/>
</dbReference>
<feature type="domain" description="HTH tetR-type" evidence="5">
    <location>
        <begin position="12"/>
        <end position="72"/>
    </location>
</feature>
<dbReference type="InterPro" id="IPR001647">
    <property type="entry name" value="HTH_TetR"/>
</dbReference>
<dbReference type="Pfam" id="PF00440">
    <property type="entry name" value="TetR_N"/>
    <property type="match status" value="1"/>
</dbReference>
<keyword evidence="2 4" id="KW-0238">DNA-binding</keyword>
<name>A0ABS7H057_9HYPH</name>